<dbReference type="AlphaFoldDB" id="R8BVM3"/>
<reference evidence="3" key="1">
    <citation type="journal article" date="2013" name="Genome Announc.">
        <title>Draft genome sequence of the ascomycete Phaeoacremonium aleophilum strain UCR-PA7, a causal agent of the esca disease complex in grapevines.</title>
        <authorList>
            <person name="Blanco-Ulate B."/>
            <person name="Rolshausen P."/>
            <person name="Cantu D."/>
        </authorList>
    </citation>
    <scope>NUCLEOTIDE SEQUENCE [LARGE SCALE GENOMIC DNA]</scope>
    <source>
        <strain evidence="3">UCR-PA7</strain>
    </source>
</reference>
<dbReference type="EMBL" id="KB932835">
    <property type="protein sequence ID" value="EOO03360.1"/>
    <property type="molecule type" value="Genomic_DNA"/>
</dbReference>
<feature type="compositionally biased region" description="Basic and acidic residues" evidence="1">
    <location>
        <begin position="135"/>
        <end position="148"/>
    </location>
</feature>
<dbReference type="KEGG" id="tmn:UCRPA7_1160"/>
<protein>
    <submittedName>
        <fullName evidence="2">Uncharacterized protein</fullName>
    </submittedName>
</protein>
<sequence length="193" mass="22413">MSSSPLSKTTAASIPKITELRNELDYGNPQLPRCMAFYDDIRVFRRKYRTSQGVPGVNLWDWKSREHQAGLTEMTQAYLDEEGNGRVFWPAEESSPNRNRLNYSIDHLRIKRLIKQLFFRLNLQQYRNNKYKHKDKSERQTPDERGHSVETAIEVDSPQPTNSPKPAPAASIPKYVHLRRSIETGTQDVVRIT</sequence>
<proteinExistence type="predicted"/>
<dbReference type="Proteomes" id="UP000014074">
    <property type="component" value="Unassembled WGS sequence"/>
</dbReference>
<organism evidence="2 3">
    <name type="scientific">Phaeoacremonium minimum (strain UCR-PA7)</name>
    <name type="common">Esca disease fungus</name>
    <name type="synonym">Togninia minima</name>
    <dbReference type="NCBI Taxonomy" id="1286976"/>
    <lineage>
        <taxon>Eukaryota</taxon>
        <taxon>Fungi</taxon>
        <taxon>Dikarya</taxon>
        <taxon>Ascomycota</taxon>
        <taxon>Pezizomycotina</taxon>
        <taxon>Sordariomycetes</taxon>
        <taxon>Sordariomycetidae</taxon>
        <taxon>Togniniales</taxon>
        <taxon>Togniniaceae</taxon>
        <taxon>Phaeoacremonium</taxon>
    </lineage>
</organism>
<gene>
    <name evidence="2" type="ORF">UCRPA7_1160</name>
</gene>
<evidence type="ECO:0000313" key="3">
    <source>
        <dbReference type="Proteomes" id="UP000014074"/>
    </source>
</evidence>
<keyword evidence="3" id="KW-1185">Reference proteome</keyword>
<dbReference type="RefSeq" id="XP_007911938.1">
    <property type="nucleotide sequence ID" value="XM_007913747.1"/>
</dbReference>
<evidence type="ECO:0000256" key="1">
    <source>
        <dbReference type="SAM" id="MobiDB-lite"/>
    </source>
</evidence>
<dbReference type="eggNOG" id="ENOG502T4AZ">
    <property type="taxonomic scope" value="Eukaryota"/>
</dbReference>
<dbReference type="HOGENOM" id="CLU_1409718_0_0_1"/>
<dbReference type="OrthoDB" id="5138733at2759"/>
<name>R8BVM3_PHAM7</name>
<feature type="region of interest" description="Disordered" evidence="1">
    <location>
        <begin position="130"/>
        <end position="174"/>
    </location>
</feature>
<accession>R8BVM3</accession>
<dbReference type="GeneID" id="19321284"/>
<evidence type="ECO:0000313" key="2">
    <source>
        <dbReference type="EMBL" id="EOO03360.1"/>
    </source>
</evidence>